<dbReference type="PANTHER" id="PTHR20963:SF8">
    <property type="entry name" value="MULTIPLE INOSITOL POLYPHOSPHATE PHOSPHATASE 1"/>
    <property type="match status" value="1"/>
</dbReference>
<dbReference type="GO" id="GO:0003993">
    <property type="term" value="F:acid phosphatase activity"/>
    <property type="evidence" value="ECO:0007669"/>
    <property type="project" value="TreeGrafter"/>
</dbReference>
<accession>A0AAV2ZG04</accession>
<reference evidence="18" key="2">
    <citation type="journal article" date="2023" name="Microbiol Resour">
        <title>Decontamination and Annotation of the Draft Genome Sequence of the Oomycete Lagenidium giganteum ARSEF 373.</title>
        <authorList>
            <person name="Morgan W.R."/>
            <person name="Tartar A."/>
        </authorList>
    </citation>
    <scope>NUCLEOTIDE SEQUENCE</scope>
    <source>
        <strain evidence="18">ARSEF 373</strain>
    </source>
</reference>
<evidence type="ECO:0000256" key="16">
    <source>
        <dbReference type="PIRSR" id="PIRSR000894-2"/>
    </source>
</evidence>
<dbReference type="Pfam" id="PF00328">
    <property type="entry name" value="His_Phos_2"/>
    <property type="match status" value="1"/>
</dbReference>
<dbReference type="InterPro" id="IPR000560">
    <property type="entry name" value="His_Pase_clade-2"/>
</dbReference>
<evidence type="ECO:0000313" key="19">
    <source>
        <dbReference type="Proteomes" id="UP001146120"/>
    </source>
</evidence>
<keyword evidence="16" id="KW-1015">Disulfide bond</keyword>
<reference evidence="18" key="1">
    <citation type="submission" date="2022-11" db="EMBL/GenBank/DDBJ databases">
        <authorList>
            <person name="Morgan W.R."/>
            <person name="Tartar A."/>
        </authorList>
    </citation>
    <scope>NUCLEOTIDE SEQUENCE</scope>
    <source>
        <strain evidence="18">ARSEF 373</strain>
    </source>
</reference>
<comment type="subcellular location">
    <subcellularLocation>
        <location evidence="1">Cell membrane</location>
    </subcellularLocation>
</comment>
<keyword evidence="9" id="KW-0472">Membrane</keyword>
<dbReference type="GO" id="GO:0005886">
    <property type="term" value="C:plasma membrane"/>
    <property type="evidence" value="ECO:0007669"/>
    <property type="project" value="UniProtKB-SubCell"/>
</dbReference>
<dbReference type="EC" id="3.1.3.62" evidence="4"/>
<comment type="catalytic activity">
    <reaction evidence="12">
        <text>1D-myo-inositol 1,2,5,6-tetrakisphosphate + H2O = 1D-myo-inositol 1,2,6-trisphosphate + phosphate</text>
        <dbReference type="Rhea" id="RHEA:77119"/>
        <dbReference type="ChEBI" id="CHEBI:15377"/>
        <dbReference type="ChEBI" id="CHEBI:43474"/>
        <dbReference type="ChEBI" id="CHEBI:195535"/>
        <dbReference type="ChEBI" id="CHEBI:195537"/>
        <dbReference type="EC" id="3.1.3.62"/>
    </reaction>
    <physiologicalReaction direction="left-to-right" evidence="12">
        <dbReference type="Rhea" id="RHEA:77120"/>
    </physiologicalReaction>
</comment>
<comment type="catalytic activity">
    <reaction evidence="13">
        <text>1D-myo-inositol 1,2,4,5,6-pentakisphosphate + H2O = 1D-myo-inositol 1,2,5,6-tetrakisphosphate + phosphate</text>
        <dbReference type="Rhea" id="RHEA:77115"/>
        <dbReference type="ChEBI" id="CHEBI:15377"/>
        <dbReference type="ChEBI" id="CHEBI:43474"/>
        <dbReference type="ChEBI" id="CHEBI:57798"/>
        <dbReference type="ChEBI" id="CHEBI:195535"/>
        <dbReference type="EC" id="3.1.3.62"/>
    </reaction>
    <physiologicalReaction direction="left-to-right" evidence="13">
        <dbReference type="Rhea" id="RHEA:77116"/>
    </physiologicalReaction>
</comment>
<dbReference type="EC" id="3.1.3.80" evidence="3"/>
<feature type="chain" id="PRO_5043416261" description="Multiple inositol polyphosphate phosphatase 1" evidence="17">
    <location>
        <begin position="22"/>
        <end position="455"/>
    </location>
</feature>
<evidence type="ECO:0000256" key="11">
    <source>
        <dbReference type="ARBA" id="ARBA00031642"/>
    </source>
</evidence>
<evidence type="ECO:0000256" key="17">
    <source>
        <dbReference type="SAM" id="SignalP"/>
    </source>
</evidence>
<dbReference type="InterPro" id="IPR016274">
    <property type="entry name" value="Histidine_acid_Pase_euk"/>
</dbReference>
<proteinExistence type="inferred from homology"/>
<dbReference type="PIRSF" id="PIRSF000894">
    <property type="entry name" value="Acid_phosphatase"/>
    <property type="match status" value="1"/>
</dbReference>
<evidence type="ECO:0000256" key="15">
    <source>
        <dbReference type="ARBA" id="ARBA00043832"/>
    </source>
</evidence>
<evidence type="ECO:0000256" key="10">
    <source>
        <dbReference type="ARBA" id="ARBA00023180"/>
    </source>
</evidence>
<feature type="disulfide bond" evidence="16">
    <location>
        <begin position="418"/>
        <end position="424"/>
    </location>
</feature>
<comment type="catalytic activity">
    <reaction evidence="15">
        <text>(2R)-2,3-bisphosphoglycerate + H2O = (2R)-2-phosphoglycerate + phosphate</text>
        <dbReference type="Rhea" id="RHEA:27381"/>
        <dbReference type="ChEBI" id="CHEBI:15377"/>
        <dbReference type="ChEBI" id="CHEBI:43474"/>
        <dbReference type="ChEBI" id="CHEBI:58248"/>
        <dbReference type="ChEBI" id="CHEBI:58289"/>
        <dbReference type="EC" id="3.1.3.80"/>
    </reaction>
    <physiologicalReaction direction="left-to-right" evidence="15">
        <dbReference type="Rhea" id="RHEA:27382"/>
    </physiologicalReaction>
</comment>
<dbReference type="GO" id="GO:0052745">
    <property type="term" value="F:inositol phosphate phosphatase activity"/>
    <property type="evidence" value="ECO:0007669"/>
    <property type="project" value="TreeGrafter"/>
</dbReference>
<evidence type="ECO:0000256" key="5">
    <source>
        <dbReference type="ARBA" id="ARBA00018097"/>
    </source>
</evidence>
<dbReference type="GO" id="GO:0034417">
    <property type="term" value="F:bisphosphoglycerate 3-phosphatase activity"/>
    <property type="evidence" value="ECO:0007669"/>
    <property type="project" value="UniProtKB-EC"/>
</dbReference>
<dbReference type="PANTHER" id="PTHR20963">
    <property type="entry name" value="MULTIPLE INOSITOL POLYPHOSPHATE PHOSPHATASE-RELATED"/>
    <property type="match status" value="1"/>
</dbReference>
<evidence type="ECO:0000256" key="7">
    <source>
        <dbReference type="ARBA" id="ARBA00022729"/>
    </source>
</evidence>
<dbReference type="EMBL" id="DAKRPA010000004">
    <property type="protein sequence ID" value="DBA05001.1"/>
    <property type="molecule type" value="Genomic_DNA"/>
</dbReference>
<feature type="signal peptide" evidence="17">
    <location>
        <begin position="1"/>
        <end position="21"/>
    </location>
</feature>
<evidence type="ECO:0000256" key="3">
    <source>
        <dbReference type="ARBA" id="ARBA00012976"/>
    </source>
</evidence>
<protein>
    <recommendedName>
        <fullName evidence="5">Multiple inositol polyphosphate phosphatase 1</fullName>
        <ecNumber evidence="4">3.1.3.62</ecNumber>
        <ecNumber evidence="3">3.1.3.80</ecNumber>
    </recommendedName>
    <alternativeName>
        <fullName evidence="11">2,3-bisphosphoglycerate 3-phosphatase</fullName>
    </alternativeName>
</protein>
<dbReference type="Proteomes" id="UP001146120">
    <property type="component" value="Unassembled WGS sequence"/>
</dbReference>
<comment type="similarity">
    <text evidence="2">Belongs to the histidine acid phosphatase family. MINPP1 subfamily.</text>
</comment>
<gene>
    <name evidence="18" type="ORF">N0F65_007003</name>
</gene>
<name>A0AAV2ZG04_9STRA</name>
<dbReference type="AlphaFoldDB" id="A0AAV2ZG04"/>
<evidence type="ECO:0000256" key="8">
    <source>
        <dbReference type="ARBA" id="ARBA00022801"/>
    </source>
</evidence>
<dbReference type="Gene3D" id="3.40.50.1240">
    <property type="entry name" value="Phosphoglycerate mutase-like"/>
    <property type="match status" value="1"/>
</dbReference>
<evidence type="ECO:0000256" key="12">
    <source>
        <dbReference type="ARBA" id="ARBA00043668"/>
    </source>
</evidence>
<keyword evidence="10" id="KW-0325">Glycoprotein</keyword>
<evidence type="ECO:0000313" key="18">
    <source>
        <dbReference type="EMBL" id="DBA05001.1"/>
    </source>
</evidence>
<keyword evidence="19" id="KW-1185">Reference proteome</keyword>
<comment type="catalytic activity">
    <reaction evidence="14">
        <text>1D-myo-inositol hexakisphosphate + H2O = 1D-myo-inositol 1,2,4,5,6-pentakisphosphate + phosphate</text>
        <dbReference type="Rhea" id="RHEA:16989"/>
        <dbReference type="ChEBI" id="CHEBI:15377"/>
        <dbReference type="ChEBI" id="CHEBI:43474"/>
        <dbReference type="ChEBI" id="CHEBI:57798"/>
        <dbReference type="ChEBI" id="CHEBI:58130"/>
        <dbReference type="EC" id="3.1.3.62"/>
    </reaction>
    <physiologicalReaction direction="left-to-right" evidence="14">
        <dbReference type="Rhea" id="RHEA:16990"/>
    </physiologicalReaction>
</comment>
<keyword evidence="6" id="KW-1003">Cell membrane</keyword>
<evidence type="ECO:0000256" key="14">
    <source>
        <dbReference type="ARBA" id="ARBA00043691"/>
    </source>
</evidence>
<evidence type="ECO:0000256" key="9">
    <source>
        <dbReference type="ARBA" id="ARBA00023136"/>
    </source>
</evidence>
<evidence type="ECO:0000256" key="4">
    <source>
        <dbReference type="ARBA" id="ARBA00013040"/>
    </source>
</evidence>
<evidence type="ECO:0000256" key="2">
    <source>
        <dbReference type="ARBA" id="ARBA00008422"/>
    </source>
</evidence>
<evidence type="ECO:0000256" key="6">
    <source>
        <dbReference type="ARBA" id="ARBA00022475"/>
    </source>
</evidence>
<evidence type="ECO:0000256" key="13">
    <source>
        <dbReference type="ARBA" id="ARBA00043671"/>
    </source>
</evidence>
<dbReference type="SUPFAM" id="SSF53254">
    <property type="entry name" value="Phosphoglycerate mutase-like"/>
    <property type="match status" value="1"/>
</dbReference>
<sequence>MIMKMTRWIVAMAAVMHVATAADAKMEKSDVLRTRMSTKTIYPVPTETEQAEDSRSLDECTPIQLNFVVRHGTRFPTIKDIKRISATHTKIYTLQSPPETSWVARWMSPFDPARAGWLAEAGTNELIAIGQRLRQRYGQQLQGHFEKSKFIFEHTWKPRTQQSAMAFAYGFFGSVQPVHYETDPIGQDHELRFFDNCPAFDVRIENNKSATVEHARYRTSAQMQRSLERFRAYVGGPRKHELDQRDLEAAYAGCAFDYATQGLLTDEWCSLFDEEMLRTMDYFHDLKHFYKKSHGHALAYEIASPLLQDMFQSMKQRVARTSDVEGHFRFAHAETILPLASLLNLSDFDRHVNSRDGHFLASTPLEVAERRVFKGAVLAPFAANIGFVLYECLREGQRMPGYGAKLLLNERVVRLPECNELHICPLERLEAIFHRWLHEYDFAEQCTVEAAVREE</sequence>
<keyword evidence="8" id="KW-0378">Hydrolase</keyword>
<comment type="caution">
    <text evidence="18">The sequence shown here is derived from an EMBL/GenBank/DDBJ whole genome shotgun (WGS) entry which is preliminary data.</text>
</comment>
<evidence type="ECO:0000256" key="1">
    <source>
        <dbReference type="ARBA" id="ARBA00004236"/>
    </source>
</evidence>
<keyword evidence="7 17" id="KW-0732">Signal</keyword>
<feature type="disulfide bond" evidence="16">
    <location>
        <begin position="254"/>
        <end position="269"/>
    </location>
</feature>
<dbReference type="CDD" id="cd07061">
    <property type="entry name" value="HP_HAP_like"/>
    <property type="match status" value="1"/>
</dbReference>
<organism evidence="18 19">
    <name type="scientific">Lagenidium giganteum</name>
    <dbReference type="NCBI Taxonomy" id="4803"/>
    <lineage>
        <taxon>Eukaryota</taxon>
        <taxon>Sar</taxon>
        <taxon>Stramenopiles</taxon>
        <taxon>Oomycota</taxon>
        <taxon>Peronosporomycetes</taxon>
        <taxon>Pythiales</taxon>
        <taxon>Pythiaceae</taxon>
    </lineage>
</organism>
<dbReference type="InterPro" id="IPR029033">
    <property type="entry name" value="His_PPase_superfam"/>
</dbReference>
<feature type="disulfide bond" evidence="16">
    <location>
        <begin position="60"/>
        <end position="392"/>
    </location>
</feature>